<name>A0A4R4PCN8_9ACTN</name>
<gene>
    <name evidence="1" type="ORF">E1284_02475</name>
</gene>
<keyword evidence="2" id="KW-1185">Reference proteome</keyword>
<dbReference type="AlphaFoldDB" id="A0A4R4PCN8"/>
<protein>
    <submittedName>
        <fullName evidence="1">DUF1963 domain-containing protein</fullName>
    </submittedName>
</protein>
<organism evidence="1 2">
    <name type="scientific">Actinomadura bangladeshensis</name>
    <dbReference type="NCBI Taxonomy" id="453573"/>
    <lineage>
        <taxon>Bacteria</taxon>
        <taxon>Bacillati</taxon>
        <taxon>Actinomycetota</taxon>
        <taxon>Actinomycetes</taxon>
        <taxon>Streptosporangiales</taxon>
        <taxon>Thermomonosporaceae</taxon>
        <taxon>Actinomadura</taxon>
    </lineage>
</organism>
<proteinExistence type="predicted"/>
<sequence>MGPVEGPRSQDPAYADCPKCGKAMDYVGLVGGADLFDYGEGASYLFVHAHCGLAAVEYQQS</sequence>
<dbReference type="Proteomes" id="UP000295431">
    <property type="component" value="Unassembled WGS sequence"/>
</dbReference>
<dbReference type="OrthoDB" id="5351532at2"/>
<accession>A0A4R4PCN8</accession>
<evidence type="ECO:0000313" key="2">
    <source>
        <dbReference type="Proteomes" id="UP000295431"/>
    </source>
</evidence>
<comment type="caution">
    <text evidence="1">The sequence shown here is derived from an EMBL/GenBank/DDBJ whole genome shotgun (WGS) entry which is preliminary data.</text>
</comment>
<reference evidence="1 2" key="1">
    <citation type="submission" date="2019-03" db="EMBL/GenBank/DDBJ databases">
        <title>Draft genome sequences of novel Actinobacteria.</title>
        <authorList>
            <person name="Sahin N."/>
            <person name="Ay H."/>
            <person name="Saygin H."/>
        </authorList>
    </citation>
    <scope>NUCLEOTIDE SEQUENCE [LARGE SCALE GENOMIC DNA]</scope>
    <source>
        <strain evidence="1 2">DSM 45347</strain>
    </source>
</reference>
<evidence type="ECO:0000313" key="1">
    <source>
        <dbReference type="EMBL" id="TDC19754.1"/>
    </source>
</evidence>
<dbReference type="EMBL" id="SMJW01000006">
    <property type="protein sequence ID" value="TDC19754.1"/>
    <property type="molecule type" value="Genomic_DNA"/>
</dbReference>